<comment type="similarity">
    <text evidence="8">Belongs to the membrane-bound acyltransferase family. Porcupine subfamily.</text>
</comment>
<feature type="transmembrane region" description="Helical" evidence="12">
    <location>
        <begin position="229"/>
        <end position="251"/>
    </location>
</feature>
<keyword evidence="13" id="KW-1185">Reference proteome</keyword>
<evidence type="ECO:0000256" key="2">
    <source>
        <dbReference type="ARBA" id="ARBA00022679"/>
    </source>
</evidence>
<proteinExistence type="inferred from homology"/>
<evidence type="ECO:0000256" key="9">
    <source>
        <dbReference type="ARBA" id="ARBA00038867"/>
    </source>
</evidence>
<dbReference type="InterPro" id="IPR004299">
    <property type="entry name" value="MBOAT_fam"/>
</dbReference>
<dbReference type="GO" id="GO:0016020">
    <property type="term" value="C:membrane"/>
    <property type="evidence" value="ECO:0007669"/>
    <property type="project" value="UniProtKB-SubCell"/>
</dbReference>
<evidence type="ECO:0000313" key="16">
    <source>
        <dbReference type="RefSeq" id="XP_034251941.1"/>
    </source>
</evidence>
<evidence type="ECO:0000256" key="11">
    <source>
        <dbReference type="ARBA" id="ARBA00047978"/>
    </source>
</evidence>
<feature type="transmembrane region" description="Helical" evidence="12">
    <location>
        <begin position="271"/>
        <end position="289"/>
    </location>
</feature>
<dbReference type="GeneID" id="117651741"/>
<dbReference type="OrthoDB" id="5968863at2759"/>
<evidence type="ECO:0000313" key="15">
    <source>
        <dbReference type="RefSeq" id="XP_034251940.1"/>
    </source>
</evidence>
<keyword evidence="7" id="KW-0012">Acyltransferase</keyword>
<evidence type="ECO:0000256" key="4">
    <source>
        <dbReference type="ARBA" id="ARBA00022692"/>
    </source>
</evidence>
<gene>
    <name evidence="14 15 16" type="primary">LOC117651741</name>
</gene>
<keyword evidence="4 12" id="KW-0812">Transmembrane</keyword>
<dbReference type="RefSeq" id="XP_034251940.1">
    <property type="nucleotide sequence ID" value="XM_034396049.1"/>
</dbReference>
<feature type="transmembrane region" description="Helical" evidence="12">
    <location>
        <begin position="96"/>
        <end position="120"/>
    </location>
</feature>
<feature type="transmembrane region" description="Helical" evidence="12">
    <location>
        <begin position="65"/>
        <end position="90"/>
    </location>
</feature>
<dbReference type="InterPro" id="IPR049941">
    <property type="entry name" value="LPLAT_7/PORCN-like"/>
</dbReference>
<feature type="transmembrane region" description="Helical" evidence="12">
    <location>
        <begin position="132"/>
        <end position="151"/>
    </location>
</feature>
<dbReference type="PANTHER" id="PTHR13906:SF12">
    <property type="entry name" value="PROTEIN-SERINE O-PALMITOLEOYLTRANSFERASE PORCUPINE"/>
    <property type="match status" value="1"/>
</dbReference>
<accession>A0A6P9A3B6</accession>
<dbReference type="GO" id="GO:0005783">
    <property type="term" value="C:endoplasmic reticulum"/>
    <property type="evidence" value="ECO:0007669"/>
    <property type="project" value="TreeGrafter"/>
</dbReference>
<sequence>MSDYDYDFDLEDLYDDEILPGSSNVWYEDDELSGLEEYVERGIWEEIDMCMLPTMRDGFSQVGNLLLWCFIFRITTQTVAVPSGVGHAISACTGLYILYVFFHSTMFHILAFAFILYCILWSLSRFFGYRRGPIMGIVSIVFLIISELFIVNEVEWHKIRGAQMILAMKVISISFDSDIGTIQAVPSPLPFAGYVFNVGTCVFGPWVSYKDYIAIFDRPLWNWRWVLRIFVSLGVAFLFLTISTCWSLWLIPDDAWRWWVAYRDALSFRSSHYFVSFVSEASALVSGFGRNTEDDWGVPVTKPHLIEIPRSLVQVVVYWNMPMHHWLKTYVFRTTISYGSFIAVLSTYAASSLLHGLNFQLSAVLLSLGAYTYVEYMLRQKLANTFRACILVRPCRKDCSHRNHDSRLVVTITNVAFGLLVVFHLAYLGLMFDTSSKEQEVGYSYSHTLAKWSSLSYASHWVVLGTYIFYLLI</sequence>
<dbReference type="GO" id="GO:0061355">
    <property type="term" value="P:Wnt protein secretion"/>
    <property type="evidence" value="ECO:0007669"/>
    <property type="project" value="TreeGrafter"/>
</dbReference>
<evidence type="ECO:0000256" key="10">
    <source>
        <dbReference type="ARBA" id="ARBA00040371"/>
    </source>
</evidence>
<evidence type="ECO:0000256" key="5">
    <source>
        <dbReference type="ARBA" id="ARBA00022989"/>
    </source>
</evidence>
<feature type="transmembrane region" description="Helical" evidence="12">
    <location>
        <begin position="330"/>
        <end position="351"/>
    </location>
</feature>
<comment type="subcellular location">
    <subcellularLocation>
        <location evidence="1">Membrane</location>
        <topology evidence="1">Multi-pass membrane protein</topology>
    </subcellularLocation>
</comment>
<comment type="catalytic activity">
    <reaction evidence="11">
        <text>[Wnt protein]-L-serine + (9Z)-hexadecenoyl-CoA = [Wnt protein]-O-(9Z)-hexadecenoyl-L-serine + CoA</text>
        <dbReference type="Rhea" id="RHEA:45336"/>
        <dbReference type="Rhea" id="RHEA-COMP:11170"/>
        <dbReference type="Rhea" id="RHEA-COMP:11171"/>
        <dbReference type="ChEBI" id="CHEBI:29999"/>
        <dbReference type="ChEBI" id="CHEBI:57287"/>
        <dbReference type="ChEBI" id="CHEBI:61540"/>
        <dbReference type="ChEBI" id="CHEBI:85189"/>
        <dbReference type="EC" id="2.3.1.250"/>
    </reaction>
</comment>
<feature type="transmembrane region" description="Helical" evidence="12">
    <location>
        <begin position="191"/>
        <end position="209"/>
    </location>
</feature>
<protein>
    <recommendedName>
        <fullName evidence="10">Protein-serine O-palmitoleoyltransferase porcupine</fullName>
        <ecNumber evidence="9">2.3.1.250</ecNumber>
    </recommendedName>
</protein>
<evidence type="ECO:0000256" key="6">
    <source>
        <dbReference type="ARBA" id="ARBA00023136"/>
    </source>
</evidence>
<organism evidence="15">
    <name type="scientific">Thrips palmi</name>
    <name type="common">Melon thrips</name>
    <dbReference type="NCBI Taxonomy" id="161013"/>
    <lineage>
        <taxon>Eukaryota</taxon>
        <taxon>Metazoa</taxon>
        <taxon>Ecdysozoa</taxon>
        <taxon>Arthropoda</taxon>
        <taxon>Hexapoda</taxon>
        <taxon>Insecta</taxon>
        <taxon>Pterygota</taxon>
        <taxon>Neoptera</taxon>
        <taxon>Paraneoptera</taxon>
        <taxon>Thysanoptera</taxon>
        <taxon>Terebrantia</taxon>
        <taxon>Thripoidea</taxon>
        <taxon>Thripidae</taxon>
        <taxon>Thrips</taxon>
    </lineage>
</organism>
<dbReference type="GO" id="GO:0017147">
    <property type="term" value="F:Wnt-protein binding"/>
    <property type="evidence" value="ECO:0007669"/>
    <property type="project" value="TreeGrafter"/>
</dbReference>
<dbReference type="GO" id="GO:0016055">
    <property type="term" value="P:Wnt signaling pathway"/>
    <property type="evidence" value="ECO:0007669"/>
    <property type="project" value="UniProtKB-KW"/>
</dbReference>
<keyword evidence="6 12" id="KW-0472">Membrane</keyword>
<evidence type="ECO:0000313" key="13">
    <source>
        <dbReference type="Proteomes" id="UP000515158"/>
    </source>
</evidence>
<evidence type="ECO:0000256" key="7">
    <source>
        <dbReference type="ARBA" id="ARBA00023315"/>
    </source>
</evidence>
<evidence type="ECO:0000313" key="14">
    <source>
        <dbReference type="RefSeq" id="XP_034251939.1"/>
    </source>
</evidence>
<evidence type="ECO:0000256" key="8">
    <source>
        <dbReference type="ARBA" id="ARBA00038269"/>
    </source>
</evidence>
<dbReference type="PANTHER" id="PTHR13906">
    <property type="entry name" value="PORCUPINE"/>
    <property type="match status" value="1"/>
</dbReference>
<dbReference type="RefSeq" id="XP_034251939.1">
    <property type="nucleotide sequence ID" value="XM_034396048.1"/>
</dbReference>
<dbReference type="EC" id="2.3.1.250" evidence="9"/>
<keyword evidence="2" id="KW-0808">Transferase</keyword>
<dbReference type="KEGG" id="tpal:117651741"/>
<dbReference type="RefSeq" id="XP_034251941.1">
    <property type="nucleotide sequence ID" value="XM_034396050.1"/>
</dbReference>
<evidence type="ECO:0000256" key="12">
    <source>
        <dbReference type="SAM" id="Phobius"/>
    </source>
</evidence>
<dbReference type="GO" id="GO:1990698">
    <property type="term" value="F:palmitoleoyltransferase activity"/>
    <property type="evidence" value="ECO:0007669"/>
    <property type="project" value="UniProtKB-EC"/>
</dbReference>
<dbReference type="GO" id="GO:0030258">
    <property type="term" value="P:lipid modification"/>
    <property type="evidence" value="ECO:0007669"/>
    <property type="project" value="TreeGrafter"/>
</dbReference>
<feature type="transmembrane region" description="Helical" evidence="12">
    <location>
        <begin position="452"/>
        <end position="472"/>
    </location>
</feature>
<name>A0A6P9A3B6_THRPL</name>
<dbReference type="CTD" id="5447"/>
<feature type="transmembrane region" description="Helical" evidence="12">
    <location>
        <begin position="408"/>
        <end position="432"/>
    </location>
</feature>
<dbReference type="Proteomes" id="UP000515158">
    <property type="component" value="Unplaced"/>
</dbReference>
<evidence type="ECO:0000256" key="3">
    <source>
        <dbReference type="ARBA" id="ARBA00022687"/>
    </source>
</evidence>
<dbReference type="AlphaFoldDB" id="A0A6P9A3B6"/>
<feature type="transmembrane region" description="Helical" evidence="12">
    <location>
        <begin position="357"/>
        <end position="374"/>
    </location>
</feature>
<reference evidence="14 15" key="1">
    <citation type="submission" date="2025-04" db="UniProtKB">
        <authorList>
            <consortium name="RefSeq"/>
        </authorList>
    </citation>
    <scope>IDENTIFICATION</scope>
    <source>
        <tissue evidence="14 15">Total insect</tissue>
    </source>
</reference>
<evidence type="ECO:0000256" key="1">
    <source>
        <dbReference type="ARBA" id="ARBA00004141"/>
    </source>
</evidence>
<dbReference type="Pfam" id="PF03062">
    <property type="entry name" value="MBOAT"/>
    <property type="match status" value="1"/>
</dbReference>
<keyword evidence="3" id="KW-0879">Wnt signaling pathway</keyword>
<keyword evidence="5 12" id="KW-1133">Transmembrane helix</keyword>